<dbReference type="InterPro" id="IPR001841">
    <property type="entry name" value="Znf_RING"/>
</dbReference>
<dbReference type="Gene3D" id="3.30.160.60">
    <property type="entry name" value="Classic Zinc Finger"/>
    <property type="match status" value="1"/>
</dbReference>
<feature type="domain" description="RING-type" evidence="5">
    <location>
        <begin position="19"/>
        <end position="58"/>
    </location>
</feature>
<dbReference type="OrthoDB" id="9410880at2759"/>
<name>A0A9F2WIA0_PYTBI</name>
<dbReference type="GO" id="GO:0008270">
    <property type="term" value="F:zinc ion binding"/>
    <property type="evidence" value="ECO:0007669"/>
    <property type="project" value="UniProtKB-KW"/>
</dbReference>
<dbReference type="PANTHER" id="PTHR24103">
    <property type="entry name" value="E3 UBIQUITIN-PROTEIN LIGASE TRIM"/>
    <property type="match status" value="1"/>
</dbReference>
<feature type="domain" description="B box-type" evidence="6">
    <location>
        <begin position="88"/>
        <end position="129"/>
    </location>
</feature>
<dbReference type="Proteomes" id="UP000695026">
    <property type="component" value="Unplaced"/>
</dbReference>
<evidence type="ECO:0000259" key="6">
    <source>
        <dbReference type="PROSITE" id="PS50119"/>
    </source>
</evidence>
<dbReference type="GeneID" id="103064578"/>
<dbReference type="SMART" id="SM00336">
    <property type="entry name" value="BBOX"/>
    <property type="match status" value="1"/>
</dbReference>
<keyword evidence="7" id="KW-1185">Reference proteome</keyword>
<dbReference type="PROSITE" id="PS50089">
    <property type="entry name" value="ZF_RING_2"/>
    <property type="match status" value="1"/>
</dbReference>
<dbReference type="InterPro" id="IPR050143">
    <property type="entry name" value="TRIM/RBCC"/>
</dbReference>
<dbReference type="SMART" id="SM00184">
    <property type="entry name" value="RING"/>
    <property type="match status" value="1"/>
</dbReference>
<keyword evidence="3" id="KW-0862">Zinc</keyword>
<evidence type="ECO:0000256" key="2">
    <source>
        <dbReference type="ARBA" id="ARBA00022771"/>
    </source>
</evidence>
<dbReference type="InterPro" id="IPR013083">
    <property type="entry name" value="Znf_RING/FYVE/PHD"/>
</dbReference>
<dbReference type="SUPFAM" id="SSF57850">
    <property type="entry name" value="RING/U-box"/>
    <property type="match status" value="1"/>
</dbReference>
<evidence type="ECO:0000313" key="8">
    <source>
        <dbReference type="RefSeq" id="XP_007445059.1"/>
    </source>
</evidence>
<evidence type="ECO:0000256" key="3">
    <source>
        <dbReference type="ARBA" id="ARBA00022833"/>
    </source>
</evidence>
<protein>
    <submittedName>
        <fullName evidence="8">Zinc finger protein RFP-like</fullName>
    </submittedName>
</protein>
<gene>
    <name evidence="8" type="primary">LOC103064578</name>
</gene>
<keyword evidence="1" id="KW-0479">Metal-binding</keyword>
<evidence type="ECO:0000259" key="5">
    <source>
        <dbReference type="PROSITE" id="PS50089"/>
    </source>
</evidence>
<dbReference type="InterPro" id="IPR017907">
    <property type="entry name" value="Znf_RING_CS"/>
</dbReference>
<evidence type="ECO:0000256" key="1">
    <source>
        <dbReference type="ARBA" id="ARBA00022723"/>
    </source>
</evidence>
<dbReference type="Pfam" id="PF00643">
    <property type="entry name" value="zf-B_box"/>
    <property type="match status" value="1"/>
</dbReference>
<keyword evidence="2 4" id="KW-0863">Zinc-finger</keyword>
<evidence type="ECO:0000256" key="4">
    <source>
        <dbReference type="PROSITE-ProRule" id="PRU00024"/>
    </source>
</evidence>
<dbReference type="AlphaFoldDB" id="A0A9F2WIA0"/>
<dbReference type="Gene3D" id="3.30.40.10">
    <property type="entry name" value="Zinc/RING finger domain, C3HC4 (zinc finger)"/>
    <property type="match status" value="1"/>
</dbReference>
<dbReference type="PROSITE" id="PS00518">
    <property type="entry name" value="ZF_RING_1"/>
    <property type="match status" value="1"/>
</dbReference>
<dbReference type="RefSeq" id="XP_007445059.1">
    <property type="nucleotide sequence ID" value="XM_007444997.3"/>
</dbReference>
<reference evidence="8" key="1">
    <citation type="submission" date="2025-08" db="UniProtKB">
        <authorList>
            <consortium name="RefSeq"/>
        </authorList>
    </citation>
    <scope>IDENTIFICATION</scope>
    <source>
        <tissue evidence="8">Liver</tissue>
    </source>
</reference>
<proteinExistence type="predicted"/>
<dbReference type="PROSITE" id="PS50119">
    <property type="entry name" value="ZF_BBOX"/>
    <property type="match status" value="1"/>
</dbReference>
<dbReference type="Pfam" id="PF15227">
    <property type="entry name" value="zf-C3HC4_4"/>
    <property type="match status" value="1"/>
</dbReference>
<dbReference type="OMA" id="GICHETF"/>
<evidence type="ECO:0000313" key="7">
    <source>
        <dbReference type="Proteomes" id="UP000695026"/>
    </source>
</evidence>
<dbReference type="KEGG" id="pbi:103064578"/>
<accession>A0A9F2WIA0</accession>
<dbReference type="SUPFAM" id="SSF57845">
    <property type="entry name" value="B-box zinc-binding domain"/>
    <property type="match status" value="1"/>
</dbReference>
<dbReference type="InterPro" id="IPR000315">
    <property type="entry name" value="Znf_B-box"/>
</dbReference>
<organism evidence="7 8">
    <name type="scientific">Python bivittatus</name>
    <name type="common">Burmese python</name>
    <name type="synonym">Python molurus bivittatus</name>
    <dbReference type="NCBI Taxonomy" id="176946"/>
    <lineage>
        <taxon>Eukaryota</taxon>
        <taxon>Metazoa</taxon>
        <taxon>Chordata</taxon>
        <taxon>Craniata</taxon>
        <taxon>Vertebrata</taxon>
        <taxon>Euteleostomi</taxon>
        <taxon>Lepidosauria</taxon>
        <taxon>Squamata</taxon>
        <taxon>Bifurcata</taxon>
        <taxon>Unidentata</taxon>
        <taxon>Episquamata</taxon>
        <taxon>Toxicofera</taxon>
        <taxon>Serpentes</taxon>
        <taxon>Henophidia</taxon>
        <taxon>Pythonidae</taxon>
        <taxon>Python</taxon>
    </lineage>
</organism>
<sequence length="254" mass="29589">MEAGGPAPDLLKEATRPPCPVYIRAPVLIPECGHNFCRSCLTRSWGESMSEAPCPLCRRTFEPPNIHENRQLVRVVEIAQRCDPRGEEGGSFCRTHQQPLKLFCQHHKTLICWICGRSREHRDHQVIPLEEALQEYQIKVGDCLKAQKEEKEKMVTYKTKREKQAQEMLDKIQKGEENIVAEFEKLQRWLEKQENLLLDRMKQMEEEIVAQRGECLAKHMEELSSLEDLIQEMEEKQQQPANKFLQDIGSVLKK</sequence>